<dbReference type="SUPFAM" id="SSF51730">
    <property type="entry name" value="FAD-linked oxidoreductase"/>
    <property type="match status" value="1"/>
</dbReference>
<dbReference type="Gene3D" id="3.20.20.220">
    <property type="match status" value="1"/>
</dbReference>
<keyword evidence="8" id="KW-1185">Reference proteome</keyword>
<dbReference type="EMBL" id="LVJN01000018">
    <property type="protein sequence ID" value="OSM05127.1"/>
    <property type="molecule type" value="Genomic_DNA"/>
</dbReference>
<comment type="cofactor">
    <cofactor evidence="1 6">
        <name>FAD</name>
        <dbReference type="ChEBI" id="CHEBI:57692"/>
    </cofactor>
</comment>
<evidence type="ECO:0000256" key="2">
    <source>
        <dbReference type="ARBA" id="ARBA00004777"/>
    </source>
</evidence>
<comment type="caution">
    <text evidence="7">The sequence shown here is derived from an EMBL/GenBank/DDBJ whole genome shotgun (WGS) entry which is preliminary data.</text>
</comment>
<protein>
    <recommendedName>
        <fullName evidence="6">Methylenetetrahydrofolate reductase</fullName>
    </recommendedName>
</protein>
<evidence type="ECO:0000256" key="3">
    <source>
        <dbReference type="ARBA" id="ARBA00022630"/>
    </source>
</evidence>
<dbReference type="UniPathway" id="UPA00193"/>
<evidence type="ECO:0000313" key="7">
    <source>
        <dbReference type="EMBL" id="OSM05127.1"/>
    </source>
</evidence>
<keyword evidence="5 6" id="KW-0560">Oxidoreductase</keyword>
<dbReference type="GO" id="GO:0006555">
    <property type="term" value="P:methionine metabolic process"/>
    <property type="evidence" value="ECO:0007669"/>
    <property type="project" value="InterPro"/>
</dbReference>
<evidence type="ECO:0000256" key="5">
    <source>
        <dbReference type="ARBA" id="ARBA00023002"/>
    </source>
</evidence>
<evidence type="ECO:0000256" key="1">
    <source>
        <dbReference type="ARBA" id="ARBA00001974"/>
    </source>
</evidence>
<dbReference type="GO" id="GO:0035999">
    <property type="term" value="P:tetrahydrofolate interconversion"/>
    <property type="evidence" value="ECO:0007669"/>
    <property type="project" value="UniProtKB-UniPathway"/>
</dbReference>
<evidence type="ECO:0000256" key="4">
    <source>
        <dbReference type="ARBA" id="ARBA00022827"/>
    </source>
</evidence>
<dbReference type="Proteomes" id="UP000194003">
    <property type="component" value="Unassembled WGS sequence"/>
</dbReference>
<proteinExistence type="inferred from homology"/>
<reference evidence="7 8" key="1">
    <citation type="journal article" date="2016" name="BMC Genomics">
        <title>Combined genomic and structural analyses of a cultured magnetotactic bacterium reveals its niche adaptation to a dynamic environment.</title>
        <authorList>
            <person name="Araujo A.C."/>
            <person name="Morillo V."/>
            <person name="Cypriano J."/>
            <person name="Teixeira L.C."/>
            <person name="Leao P."/>
            <person name="Lyra S."/>
            <person name="Almeida L.G."/>
            <person name="Bazylinski D.A."/>
            <person name="Vasconcellos A.T."/>
            <person name="Abreu F."/>
            <person name="Lins U."/>
        </authorList>
    </citation>
    <scope>NUCLEOTIDE SEQUENCE [LARGE SCALE GENOMIC DNA]</scope>
    <source>
        <strain evidence="7 8">IT-1</strain>
    </source>
</reference>
<dbReference type="AlphaFoldDB" id="A0A1Y2K744"/>
<accession>A0A1Y2K744</accession>
<keyword evidence="4 6" id="KW-0274">FAD</keyword>
<evidence type="ECO:0000313" key="8">
    <source>
        <dbReference type="Proteomes" id="UP000194003"/>
    </source>
</evidence>
<dbReference type="OrthoDB" id="9803687at2"/>
<dbReference type="RefSeq" id="WP_085441764.1">
    <property type="nucleotide sequence ID" value="NZ_LVJN01000018.1"/>
</dbReference>
<name>A0A1Y2K744_9PROT</name>
<comment type="pathway">
    <text evidence="2 6">One-carbon metabolism; tetrahydrofolate interconversion.</text>
</comment>
<evidence type="ECO:0000256" key="6">
    <source>
        <dbReference type="RuleBase" id="RU003862"/>
    </source>
</evidence>
<dbReference type="GO" id="GO:0004489">
    <property type="term" value="F:methylenetetrahydrofolate reductase [NAD(P)H] activity"/>
    <property type="evidence" value="ECO:0007669"/>
    <property type="project" value="InterPro"/>
</dbReference>
<dbReference type="Pfam" id="PF02219">
    <property type="entry name" value="MTHFR"/>
    <property type="match status" value="1"/>
</dbReference>
<dbReference type="STRING" id="1434232.MAIT1_03279"/>
<dbReference type="InterPro" id="IPR003171">
    <property type="entry name" value="Mehydrof_redctse-like"/>
</dbReference>
<organism evidence="7 8">
    <name type="scientific">Magnetofaba australis IT-1</name>
    <dbReference type="NCBI Taxonomy" id="1434232"/>
    <lineage>
        <taxon>Bacteria</taxon>
        <taxon>Pseudomonadati</taxon>
        <taxon>Pseudomonadota</taxon>
        <taxon>Magnetococcia</taxon>
        <taxon>Magnetococcales</taxon>
        <taxon>Magnetococcaceae</taxon>
        <taxon>Magnetofaba</taxon>
    </lineage>
</organism>
<dbReference type="InterPro" id="IPR029041">
    <property type="entry name" value="FAD-linked_oxidoreductase-like"/>
</dbReference>
<gene>
    <name evidence="7" type="primary">metF</name>
    <name evidence="7" type="ORF">MAIT1_03279</name>
</gene>
<comment type="similarity">
    <text evidence="6">Belongs to the methylenetetrahydrofolate reductase family.</text>
</comment>
<sequence>MRISVELTPRTAEGLEADLALVAQTCPQASAINIPDLARFAVRSWSGCVAAKKRFAHAIPHIRAWELAPDVAPPMCDLLLAHGIDEVLVVTGDPAADGAAAQSTALQAISAFKKAMPNARIYAALDPYRAGFRQELDYVAAKVDVGADGFFTQPFFDLRLMTLFAEMMHDQTVFWGVSPVTSEKSQAYWERVNKVVFPRDFTPTVEWNINFAHQALDLAEQAGGHVYLMPIRIDLATYLTGVFERSQDHA</sequence>
<keyword evidence="3 6" id="KW-0285">Flavoprotein</keyword>